<organism evidence="9 10">
    <name type="scientific">Linnemannia gamsii</name>
    <dbReference type="NCBI Taxonomy" id="64522"/>
    <lineage>
        <taxon>Eukaryota</taxon>
        <taxon>Fungi</taxon>
        <taxon>Fungi incertae sedis</taxon>
        <taxon>Mucoromycota</taxon>
        <taxon>Mortierellomycotina</taxon>
        <taxon>Mortierellomycetes</taxon>
        <taxon>Mortierellales</taxon>
        <taxon>Mortierellaceae</taxon>
        <taxon>Linnemannia</taxon>
    </lineage>
</organism>
<feature type="binding site" evidence="6">
    <location>
        <position position="170"/>
    </location>
    <ligand>
        <name>Zn(2+)</name>
        <dbReference type="ChEBI" id="CHEBI:29105"/>
    </ligand>
</feature>
<reference evidence="9" key="1">
    <citation type="journal article" date="2020" name="Fungal Divers.">
        <title>Resolving the Mortierellaceae phylogeny through synthesis of multi-gene phylogenetics and phylogenomics.</title>
        <authorList>
            <person name="Vandepol N."/>
            <person name="Liber J."/>
            <person name="Desiro A."/>
            <person name="Na H."/>
            <person name="Kennedy M."/>
            <person name="Barry K."/>
            <person name="Grigoriev I.V."/>
            <person name="Miller A.N."/>
            <person name="O'Donnell K."/>
            <person name="Stajich J.E."/>
            <person name="Bonito G."/>
        </authorList>
    </citation>
    <scope>NUCLEOTIDE SEQUENCE</scope>
    <source>
        <strain evidence="9">NVP60</strain>
    </source>
</reference>
<feature type="binding site" evidence="6">
    <location>
        <position position="320"/>
    </location>
    <ligand>
        <name>Zn(2+)</name>
        <dbReference type="ChEBI" id="CHEBI:29105"/>
    </ligand>
</feature>
<comment type="subcellular location">
    <subcellularLocation>
        <location evidence="1">Membrane</location>
        <topology evidence="1">Multi-pass membrane protein</topology>
    </subcellularLocation>
</comment>
<evidence type="ECO:0000256" key="7">
    <source>
        <dbReference type="SAM" id="MobiDB-lite"/>
    </source>
</evidence>
<evidence type="ECO:0000313" key="10">
    <source>
        <dbReference type="Proteomes" id="UP000823405"/>
    </source>
</evidence>
<dbReference type="GO" id="GO:0016020">
    <property type="term" value="C:membrane"/>
    <property type="evidence" value="ECO:0007669"/>
    <property type="project" value="UniProtKB-SubCell"/>
</dbReference>
<feature type="transmembrane region" description="Helical" evidence="8">
    <location>
        <begin position="318"/>
        <end position="341"/>
    </location>
</feature>
<evidence type="ECO:0000256" key="3">
    <source>
        <dbReference type="ARBA" id="ARBA00022692"/>
    </source>
</evidence>
<feature type="transmembrane region" description="Helical" evidence="8">
    <location>
        <begin position="150"/>
        <end position="174"/>
    </location>
</feature>
<protein>
    <recommendedName>
        <fullName evidence="11">HlyIII-domain-containing protein</fullName>
    </recommendedName>
</protein>
<gene>
    <name evidence="9" type="ORF">BGZ97_008753</name>
</gene>
<keyword evidence="5 8" id="KW-0472">Membrane</keyword>
<feature type="transmembrane region" description="Helical" evidence="8">
    <location>
        <begin position="249"/>
        <end position="270"/>
    </location>
</feature>
<feature type="transmembrane region" description="Helical" evidence="8">
    <location>
        <begin position="186"/>
        <end position="208"/>
    </location>
</feature>
<evidence type="ECO:0000256" key="2">
    <source>
        <dbReference type="ARBA" id="ARBA00007018"/>
    </source>
</evidence>
<feature type="transmembrane region" description="Helical" evidence="8">
    <location>
        <begin position="276"/>
        <end position="297"/>
    </location>
</feature>
<keyword evidence="6" id="KW-0862">Zinc</keyword>
<sequence length="360" mass="40597">MSTIRTRTSAKKESSTSTMTTSSSSATSAHDIHSHGTIHSIRPVTNSHQNHDDEDEANETTPVIGSGGHSPICHWDDLPTWMQDNPAIFTGYRRPTLSYRKCAASLGFLHNESVNVWSHLIGAIACIVVAPLAYFKIFHILETVHWTDMMHFYIFMAGAILCLSMSALFHLFSCHSEPVSHQWNRCDYVGIVFLITGSFYPAIFYGFYCFRTFQIMYIAMISIFGGATIVAVTKPIFRTPQYRWIRSCLFLAMGLSAVFPVVHGLVLYGIQLARKAIALDYMVLMGFFYVFGAVLYGTRTPERFFPGKFDHFGSSHQIFHVCVLLGVLTHFLGVTMAMEFWHDSNHTCSIPIHEMRASFV</sequence>
<feature type="binding site" evidence="6">
    <location>
        <position position="316"/>
    </location>
    <ligand>
        <name>Zn(2+)</name>
        <dbReference type="ChEBI" id="CHEBI:29105"/>
    </ligand>
</feature>
<dbReference type="Proteomes" id="UP000823405">
    <property type="component" value="Unassembled WGS sequence"/>
</dbReference>
<evidence type="ECO:0000256" key="1">
    <source>
        <dbReference type="ARBA" id="ARBA00004141"/>
    </source>
</evidence>
<keyword evidence="10" id="KW-1185">Reference proteome</keyword>
<evidence type="ECO:0000256" key="4">
    <source>
        <dbReference type="ARBA" id="ARBA00022989"/>
    </source>
</evidence>
<dbReference type="Pfam" id="PF03006">
    <property type="entry name" value="HlyIII"/>
    <property type="match status" value="1"/>
</dbReference>
<dbReference type="EMBL" id="JAAAIN010000404">
    <property type="protein sequence ID" value="KAG0314990.1"/>
    <property type="molecule type" value="Genomic_DNA"/>
</dbReference>
<dbReference type="InterPro" id="IPR004254">
    <property type="entry name" value="AdipoR/HlyIII-related"/>
</dbReference>
<dbReference type="PANTHER" id="PTHR20855:SF52">
    <property type="entry name" value="ADIPONECTIN RECEPTOR PROTEIN"/>
    <property type="match status" value="1"/>
</dbReference>
<comment type="similarity">
    <text evidence="2">Belongs to the ADIPOR family.</text>
</comment>
<accession>A0A9P6UQL6</accession>
<name>A0A9P6UQL6_9FUNG</name>
<dbReference type="PANTHER" id="PTHR20855">
    <property type="entry name" value="ADIPOR/PROGESTIN RECEPTOR-RELATED"/>
    <property type="match status" value="1"/>
</dbReference>
<dbReference type="GO" id="GO:0038023">
    <property type="term" value="F:signaling receptor activity"/>
    <property type="evidence" value="ECO:0007669"/>
    <property type="project" value="TreeGrafter"/>
</dbReference>
<evidence type="ECO:0000313" key="9">
    <source>
        <dbReference type="EMBL" id="KAG0314990.1"/>
    </source>
</evidence>
<comment type="caution">
    <text evidence="9">The sequence shown here is derived from an EMBL/GenBank/DDBJ whole genome shotgun (WGS) entry which is preliminary data.</text>
</comment>
<feature type="transmembrane region" description="Helical" evidence="8">
    <location>
        <begin position="116"/>
        <end position="138"/>
    </location>
</feature>
<keyword evidence="3 8" id="KW-0812">Transmembrane</keyword>
<evidence type="ECO:0000256" key="5">
    <source>
        <dbReference type="ARBA" id="ARBA00023136"/>
    </source>
</evidence>
<feature type="transmembrane region" description="Helical" evidence="8">
    <location>
        <begin position="214"/>
        <end position="237"/>
    </location>
</feature>
<evidence type="ECO:0008006" key="11">
    <source>
        <dbReference type="Google" id="ProtNLM"/>
    </source>
</evidence>
<keyword evidence="6" id="KW-0479">Metal-binding</keyword>
<keyword evidence="4 8" id="KW-1133">Transmembrane helix</keyword>
<dbReference type="AlphaFoldDB" id="A0A9P6UQL6"/>
<dbReference type="OrthoDB" id="529367at2759"/>
<feature type="region of interest" description="Disordered" evidence="7">
    <location>
        <begin position="1"/>
        <end position="65"/>
    </location>
</feature>
<evidence type="ECO:0000256" key="6">
    <source>
        <dbReference type="PIRSR" id="PIRSR604254-1"/>
    </source>
</evidence>
<dbReference type="GO" id="GO:0046872">
    <property type="term" value="F:metal ion binding"/>
    <property type="evidence" value="ECO:0007669"/>
    <property type="project" value="UniProtKB-KW"/>
</dbReference>
<proteinExistence type="inferred from homology"/>
<dbReference type="GO" id="GO:0006882">
    <property type="term" value="P:intracellular zinc ion homeostasis"/>
    <property type="evidence" value="ECO:0007669"/>
    <property type="project" value="TreeGrafter"/>
</dbReference>
<evidence type="ECO:0000256" key="8">
    <source>
        <dbReference type="SAM" id="Phobius"/>
    </source>
</evidence>
<feature type="compositionally biased region" description="Low complexity" evidence="7">
    <location>
        <begin position="15"/>
        <end position="28"/>
    </location>
</feature>